<dbReference type="Ensembl" id="ENSOSUT00000005205.1">
    <property type="protein sequence ID" value="ENSOSUP00000005028.1"/>
    <property type="gene ID" value="ENSOSUG00000003730.1"/>
</dbReference>
<keyword evidence="6" id="KW-0472">Membrane</keyword>
<dbReference type="AlphaFoldDB" id="A0A8C8AG04"/>
<keyword evidence="9" id="KW-0491">MHC II</keyword>
<dbReference type="Gene3D" id="3.10.320.10">
    <property type="entry name" value="Class II Histocompatibility Antigen, M Beta Chain, Chain B, domain 1"/>
    <property type="match status" value="1"/>
</dbReference>
<dbReference type="InterPro" id="IPR011162">
    <property type="entry name" value="MHC_I/II-like_Ag-recog"/>
</dbReference>
<accession>A0A8C8AG04</accession>
<keyword evidence="4" id="KW-1133">Transmembrane helix</keyword>
<dbReference type="InterPro" id="IPR014745">
    <property type="entry name" value="MHC_II_a/b_N"/>
</dbReference>
<name>A0A8C8AG04_9STRI</name>
<dbReference type="GO" id="GO:0002504">
    <property type="term" value="P:antigen processing and presentation of peptide or polysaccharide antigen via MHC class II"/>
    <property type="evidence" value="ECO:0007669"/>
    <property type="project" value="UniProtKB-KW"/>
</dbReference>
<dbReference type="Proteomes" id="UP000694552">
    <property type="component" value="Unplaced"/>
</dbReference>
<keyword evidence="5" id="KW-1064">Adaptive immunity</keyword>
<dbReference type="SMART" id="SM00921">
    <property type="entry name" value="MHC_II_beta"/>
    <property type="match status" value="1"/>
</dbReference>
<dbReference type="FunFam" id="3.10.320.10:FF:000001">
    <property type="entry name" value="HLA class II histocompatibility antigen, DRB1-1 beta chain"/>
    <property type="match status" value="1"/>
</dbReference>
<keyword evidence="7" id="KW-1015">Disulfide bond</keyword>
<evidence type="ECO:0000256" key="6">
    <source>
        <dbReference type="ARBA" id="ARBA00023136"/>
    </source>
</evidence>
<dbReference type="GO" id="GO:0042613">
    <property type="term" value="C:MHC class II protein complex"/>
    <property type="evidence" value="ECO:0007669"/>
    <property type="project" value="UniProtKB-KW"/>
</dbReference>
<dbReference type="GO" id="GO:0002250">
    <property type="term" value="P:adaptive immune response"/>
    <property type="evidence" value="ECO:0007669"/>
    <property type="project" value="UniProtKB-KW"/>
</dbReference>
<dbReference type="InterPro" id="IPR000353">
    <property type="entry name" value="MHC_II_b_N"/>
</dbReference>
<evidence type="ECO:0000256" key="1">
    <source>
        <dbReference type="ARBA" id="ARBA00004479"/>
    </source>
</evidence>
<keyword evidence="8" id="KW-0325">Glycoprotein</keyword>
<dbReference type="SUPFAM" id="SSF54452">
    <property type="entry name" value="MHC antigen-recognition domain"/>
    <property type="match status" value="1"/>
</dbReference>
<keyword evidence="3" id="KW-0391">Immunity</keyword>
<evidence type="ECO:0000256" key="7">
    <source>
        <dbReference type="ARBA" id="ARBA00023157"/>
    </source>
</evidence>
<dbReference type="PANTHER" id="PTHR19944">
    <property type="entry name" value="MHC CLASS II-RELATED"/>
    <property type="match status" value="1"/>
</dbReference>
<feature type="domain" description="MHC class II beta chain N-terminal" evidence="10">
    <location>
        <begin position="29"/>
        <end position="103"/>
    </location>
</feature>
<evidence type="ECO:0000256" key="3">
    <source>
        <dbReference type="ARBA" id="ARBA00022859"/>
    </source>
</evidence>
<dbReference type="PANTHER" id="PTHR19944:SF99">
    <property type="entry name" value="HLA CLASS II HISTOCOMPATIBILITY ANTIGEN, DRB1 BETA CHAIN"/>
    <property type="match status" value="1"/>
</dbReference>
<evidence type="ECO:0000256" key="4">
    <source>
        <dbReference type="ARBA" id="ARBA00022989"/>
    </source>
</evidence>
<dbReference type="Pfam" id="PF00969">
    <property type="entry name" value="MHC_II_beta"/>
    <property type="match status" value="1"/>
</dbReference>
<protein>
    <recommendedName>
        <fullName evidence="10">MHC class II beta chain N-terminal domain-containing protein</fullName>
    </recommendedName>
</protein>
<evidence type="ECO:0000256" key="8">
    <source>
        <dbReference type="ARBA" id="ARBA00023180"/>
    </source>
</evidence>
<evidence type="ECO:0000256" key="9">
    <source>
        <dbReference type="ARBA" id="ARBA00023182"/>
    </source>
</evidence>
<reference evidence="11" key="2">
    <citation type="submission" date="2025-09" db="UniProtKB">
        <authorList>
            <consortium name="Ensembl"/>
        </authorList>
    </citation>
    <scope>IDENTIFICATION</scope>
</reference>
<evidence type="ECO:0000259" key="10">
    <source>
        <dbReference type="SMART" id="SM00921"/>
    </source>
</evidence>
<evidence type="ECO:0000256" key="2">
    <source>
        <dbReference type="ARBA" id="ARBA00022692"/>
    </source>
</evidence>
<proteinExistence type="predicted"/>
<keyword evidence="2" id="KW-0812">Transmembrane</keyword>
<evidence type="ECO:0000313" key="11">
    <source>
        <dbReference type="Ensembl" id="ENSOSUP00000005028.1"/>
    </source>
</evidence>
<organism evidence="11 12">
    <name type="scientific">Otus sunia</name>
    <name type="common">Oriental scops-owl</name>
    <dbReference type="NCBI Taxonomy" id="257818"/>
    <lineage>
        <taxon>Eukaryota</taxon>
        <taxon>Metazoa</taxon>
        <taxon>Chordata</taxon>
        <taxon>Craniata</taxon>
        <taxon>Vertebrata</taxon>
        <taxon>Euteleostomi</taxon>
        <taxon>Archelosauria</taxon>
        <taxon>Archosauria</taxon>
        <taxon>Dinosauria</taxon>
        <taxon>Saurischia</taxon>
        <taxon>Theropoda</taxon>
        <taxon>Coelurosauria</taxon>
        <taxon>Aves</taxon>
        <taxon>Neognathae</taxon>
        <taxon>Neoaves</taxon>
        <taxon>Telluraves</taxon>
        <taxon>Strigiformes</taxon>
        <taxon>Strigidae</taxon>
        <taxon>Otus</taxon>
    </lineage>
</organism>
<sequence length="127" mass="14550">MGRGHPVPPCPPRDGLPAHTGVFLEMYEAECQYLNGTERVRFVMRFIHNREQLVHFDSDVGLFVADTPLGEFPAQYWNSNPDLLEQERAEVDRFCRKSYEVSTPFITERKGERVAARCPRPGTSRAP</sequence>
<comment type="subcellular location">
    <subcellularLocation>
        <location evidence="1">Membrane</location>
        <topology evidence="1">Single-pass type I membrane protein</topology>
    </subcellularLocation>
</comment>
<evidence type="ECO:0000256" key="5">
    <source>
        <dbReference type="ARBA" id="ARBA00023130"/>
    </source>
</evidence>
<dbReference type="InterPro" id="IPR050160">
    <property type="entry name" value="MHC/Immunoglobulin"/>
</dbReference>
<reference evidence="11" key="1">
    <citation type="submission" date="2025-08" db="UniProtKB">
        <authorList>
            <consortium name="Ensembl"/>
        </authorList>
    </citation>
    <scope>IDENTIFICATION</scope>
</reference>
<keyword evidence="12" id="KW-1185">Reference proteome</keyword>
<evidence type="ECO:0000313" key="12">
    <source>
        <dbReference type="Proteomes" id="UP000694552"/>
    </source>
</evidence>